<feature type="compositionally biased region" description="Pro residues" evidence="1">
    <location>
        <begin position="43"/>
        <end position="56"/>
    </location>
</feature>
<sequence>MEPPEPTEDPASAGHRRWWIAGLITALVAVLATVTIVFWPNESRPPPPQTSGPVDPPTDESLRPVDRGWTVLTAPEPALSLVVTVANESTLIARGAAVDVTPVDGAGRPLTDPVELLINTIPGKGVMAATAVIPVEELGDVDPAAIDDLSTRIDATAEWWYDAGDIAPAEQLTLSGDIDYRETYDGLSNLEFTMAREADRIWVDYLAIALFRDSAGRPVGGCQTEFNIVGVTAVTRILDCPVPESADRRKTEVFADVLHR</sequence>
<protein>
    <submittedName>
        <fullName evidence="3">Uncharacterized protein</fullName>
    </submittedName>
</protein>
<keyword evidence="2" id="KW-1133">Transmembrane helix</keyword>
<feature type="region of interest" description="Disordered" evidence="1">
    <location>
        <begin position="40"/>
        <end position="64"/>
    </location>
</feature>
<dbReference type="RefSeq" id="WP_142040514.1">
    <property type="nucleotide sequence ID" value="NZ_JBHTGS010000001.1"/>
</dbReference>
<keyword evidence="4" id="KW-1185">Reference proteome</keyword>
<gene>
    <name evidence="3" type="ORF">FB566_3071</name>
</gene>
<keyword evidence="2" id="KW-0472">Membrane</keyword>
<evidence type="ECO:0000313" key="4">
    <source>
        <dbReference type="Proteomes" id="UP000317043"/>
    </source>
</evidence>
<name>A0A543AY59_9ACTN</name>
<comment type="caution">
    <text evidence="3">The sequence shown here is derived from an EMBL/GenBank/DDBJ whole genome shotgun (WGS) entry which is preliminary data.</text>
</comment>
<reference evidence="3 4" key="1">
    <citation type="submission" date="2019-06" db="EMBL/GenBank/DDBJ databases">
        <title>Sequencing the genomes of 1000 actinobacteria strains.</title>
        <authorList>
            <person name="Klenk H.-P."/>
        </authorList>
    </citation>
    <scope>NUCLEOTIDE SEQUENCE [LARGE SCALE GENOMIC DNA]</scope>
    <source>
        <strain evidence="3 4">DSM 45928</strain>
    </source>
</reference>
<evidence type="ECO:0000313" key="3">
    <source>
        <dbReference type="EMBL" id="TQL77512.1"/>
    </source>
</evidence>
<feature type="transmembrane region" description="Helical" evidence="2">
    <location>
        <begin position="18"/>
        <end position="39"/>
    </location>
</feature>
<keyword evidence="2" id="KW-0812">Transmembrane</keyword>
<evidence type="ECO:0000256" key="1">
    <source>
        <dbReference type="SAM" id="MobiDB-lite"/>
    </source>
</evidence>
<dbReference type="EMBL" id="VFOW01000001">
    <property type="protein sequence ID" value="TQL77512.1"/>
    <property type="molecule type" value="Genomic_DNA"/>
</dbReference>
<proteinExistence type="predicted"/>
<dbReference type="AlphaFoldDB" id="A0A543AY59"/>
<evidence type="ECO:0000256" key="2">
    <source>
        <dbReference type="SAM" id="Phobius"/>
    </source>
</evidence>
<accession>A0A543AY59</accession>
<organism evidence="3 4">
    <name type="scientific">Stackebrandtia endophytica</name>
    <dbReference type="NCBI Taxonomy" id="1496996"/>
    <lineage>
        <taxon>Bacteria</taxon>
        <taxon>Bacillati</taxon>
        <taxon>Actinomycetota</taxon>
        <taxon>Actinomycetes</taxon>
        <taxon>Glycomycetales</taxon>
        <taxon>Glycomycetaceae</taxon>
        <taxon>Stackebrandtia</taxon>
    </lineage>
</organism>
<dbReference type="InParanoid" id="A0A543AY59"/>
<dbReference type="Proteomes" id="UP000317043">
    <property type="component" value="Unassembled WGS sequence"/>
</dbReference>